<keyword evidence="2" id="KW-1003">Cell membrane</keyword>
<keyword evidence="1 20" id="KW-0813">Transport</keyword>
<keyword evidence="9" id="KW-1015">Disulfide bond</keyword>
<feature type="domain" description="Neurotransmitter-gated ion-channel transmembrane" evidence="22">
    <location>
        <begin position="243"/>
        <end position="449"/>
    </location>
</feature>
<evidence type="ECO:0000259" key="22">
    <source>
        <dbReference type="Pfam" id="PF02932"/>
    </source>
</evidence>
<keyword evidence="5 20" id="KW-1133">Transmembrane helix</keyword>
<dbReference type="PANTHER" id="PTHR18945">
    <property type="entry name" value="NEUROTRANSMITTER GATED ION CHANNEL"/>
    <property type="match status" value="1"/>
</dbReference>
<proteinExistence type="inferred from homology"/>
<keyword evidence="13" id="KW-1071">Ligand-gated ion channel</keyword>
<evidence type="ECO:0000256" key="17">
    <source>
        <dbReference type="ARBA" id="ARBA00036239"/>
    </source>
</evidence>
<dbReference type="STRING" id="28743.ENSCVAP00000011965"/>
<dbReference type="InterPro" id="IPR006202">
    <property type="entry name" value="Neur_chan_lig-bd"/>
</dbReference>
<dbReference type="Pfam" id="PF02931">
    <property type="entry name" value="Neur_chan_LBD"/>
    <property type="match status" value="1"/>
</dbReference>
<keyword evidence="12" id="KW-0628">Postsynaptic cell membrane</keyword>
<keyword evidence="3 20" id="KW-0812">Transmembrane</keyword>
<dbReference type="Proteomes" id="UP000265020">
    <property type="component" value="Unassembled WGS sequence"/>
</dbReference>
<evidence type="ECO:0000256" key="13">
    <source>
        <dbReference type="ARBA" id="ARBA00023286"/>
    </source>
</evidence>
<dbReference type="Gene3D" id="1.20.58.390">
    <property type="entry name" value="Neurotransmitter-gated ion-channel transmembrane domain"/>
    <property type="match status" value="1"/>
</dbReference>
<keyword evidence="8 20" id="KW-0472">Membrane</keyword>
<dbReference type="InterPro" id="IPR018000">
    <property type="entry name" value="Neurotransmitter_ion_chnl_CS"/>
</dbReference>
<evidence type="ECO:0000256" key="2">
    <source>
        <dbReference type="ARBA" id="ARBA00022475"/>
    </source>
</evidence>
<keyword evidence="10" id="KW-0675">Receptor</keyword>
<comment type="catalytic activity">
    <reaction evidence="18">
        <text>Ca(2+)(in) = Ca(2+)(out)</text>
        <dbReference type="Rhea" id="RHEA:29671"/>
        <dbReference type="ChEBI" id="CHEBI:29108"/>
    </reaction>
</comment>
<evidence type="ECO:0000256" key="8">
    <source>
        <dbReference type="ARBA" id="ARBA00023136"/>
    </source>
</evidence>
<evidence type="ECO:0000256" key="15">
    <source>
        <dbReference type="ARBA" id="ARBA00034104"/>
    </source>
</evidence>
<feature type="transmembrane region" description="Helical" evidence="20">
    <location>
        <begin position="239"/>
        <end position="260"/>
    </location>
</feature>
<comment type="similarity">
    <text evidence="20">Belongs to the ligand-gated ion channel (TC 1.A.9) family.</text>
</comment>
<evidence type="ECO:0000256" key="14">
    <source>
        <dbReference type="ARBA" id="ARBA00023303"/>
    </source>
</evidence>
<feature type="transmembrane region" description="Helical" evidence="20">
    <location>
        <begin position="272"/>
        <end position="292"/>
    </location>
</feature>
<reference evidence="23" key="2">
    <citation type="submission" date="2025-09" db="UniProtKB">
        <authorList>
            <consortium name="Ensembl"/>
        </authorList>
    </citation>
    <scope>IDENTIFICATION</scope>
</reference>
<comment type="catalytic activity">
    <reaction evidence="16">
        <text>K(+)(in) = K(+)(out)</text>
        <dbReference type="Rhea" id="RHEA:29463"/>
        <dbReference type="ChEBI" id="CHEBI:29103"/>
    </reaction>
</comment>
<evidence type="ECO:0000256" key="4">
    <source>
        <dbReference type="ARBA" id="ARBA00022729"/>
    </source>
</evidence>
<evidence type="ECO:0000256" key="9">
    <source>
        <dbReference type="ARBA" id="ARBA00023157"/>
    </source>
</evidence>
<feature type="domain" description="Neurotransmitter-gated ion-channel ligand-binding" evidence="21">
    <location>
        <begin position="41"/>
        <end position="235"/>
    </location>
</feature>
<sequence>MLICGFLFLSTAAPFSSAVLNCSQPTPASLLRSLEPVFELKSLRPVINISVPTRVGIEFTLFGILGVDEKSQVLTTFIWETLEWKNEFTSWDPVECGLEWIAIARDLLWVPDIVINEFMEKNSAPEVPYTYLRYDGLVYDAKPVRVVSSCSLNIYLFPFDVQNCTFTFNSYIHRSSAIQLELLGTYEQIFQASKEEMATQGEWQLVGITSERVVIPTLEGYSYDELRFFVAVKRHSTMYVVNLLIPSCFLITVDLFSFMLPVQNVDRSLFKMTLVLGYTVFLLSTNDLLPITGNTIPLINVFLSLCLTLMVTSLMETIFITNLQRGSAHYTPPPRWIKGFILNFLGRLAGIPPKPEPEKDLVIKNPDIQENFSPVSKENETIERKGTQKEHETLQVLKNLSRDLQAIHHHVILQLKGSPSSEEWIQIGLVIDRLLFIFYIFFITVSFISIIIIWVTSYNSV</sequence>
<feature type="transmembrane region" description="Helical" evidence="20">
    <location>
        <begin position="434"/>
        <end position="455"/>
    </location>
</feature>
<dbReference type="FunFam" id="2.70.170.10:FF:000017">
    <property type="entry name" value="5-hydroxytryptamine receptor 3A"/>
    <property type="match status" value="1"/>
</dbReference>
<dbReference type="AlphaFoldDB" id="A0A3Q2FW78"/>
<feature type="signal peptide" evidence="20">
    <location>
        <begin position="1"/>
        <end position="18"/>
    </location>
</feature>
<evidence type="ECO:0000256" key="7">
    <source>
        <dbReference type="ARBA" id="ARBA00023065"/>
    </source>
</evidence>
<dbReference type="GO" id="GO:0005230">
    <property type="term" value="F:extracellular ligand-gated monoatomic ion channel activity"/>
    <property type="evidence" value="ECO:0007669"/>
    <property type="project" value="InterPro"/>
</dbReference>
<dbReference type="KEGG" id="cvg:107097572"/>
<keyword evidence="4 20" id="KW-0732">Signal</keyword>
<keyword evidence="11" id="KW-0325">Glycoprotein</keyword>
<keyword evidence="6" id="KW-0770">Synapse</keyword>
<organism evidence="23 24">
    <name type="scientific">Cyprinodon variegatus</name>
    <name type="common">Sheepshead minnow</name>
    <dbReference type="NCBI Taxonomy" id="28743"/>
    <lineage>
        <taxon>Eukaryota</taxon>
        <taxon>Metazoa</taxon>
        <taxon>Chordata</taxon>
        <taxon>Craniata</taxon>
        <taxon>Vertebrata</taxon>
        <taxon>Euteleostomi</taxon>
        <taxon>Actinopterygii</taxon>
        <taxon>Neopterygii</taxon>
        <taxon>Teleostei</taxon>
        <taxon>Neoteleostei</taxon>
        <taxon>Acanthomorphata</taxon>
        <taxon>Ovalentaria</taxon>
        <taxon>Atherinomorphae</taxon>
        <taxon>Cyprinodontiformes</taxon>
        <taxon>Cyprinodontidae</taxon>
        <taxon>Cyprinodon</taxon>
    </lineage>
</organism>
<feature type="transmembrane region" description="Helical" evidence="20">
    <location>
        <begin position="298"/>
        <end position="320"/>
    </location>
</feature>
<dbReference type="OrthoDB" id="6097796at2759"/>
<keyword evidence="14 20" id="KW-0407">Ion channel</keyword>
<reference evidence="23" key="1">
    <citation type="submission" date="2025-08" db="UniProtKB">
        <authorList>
            <consortium name="Ensembl"/>
        </authorList>
    </citation>
    <scope>IDENTIFICATION</scope>
</reference>
<evidence type="ECO:0000256" key="12">
    <source>
        <dbReference type="ARBA" id="ARBA00023257"/>
    </source>
</evidence>
<evidence type="ECO:0000256" key="11">
    <source>
        <dbReference type="ARBA" id="ARBA00023180"/>
    </source>
</evidence>
<evidence type="ECO:0000256" key="16">
    <source>
        <dbReference type="ARBA" id="ARBA00034430"/>
    </source>
</evidence>
<dbReference type="SUPFAM" id="SSF90112">
    <property type="entry name" value="Neurotransmitter-gated ion-channel transmembrane pore"/>
    <property type="match status" value="1"/>
</dbReference>
<dbReference type="Gene3D" id="2.70.170.10">
    <property type="entry name" value="Neurotransmitter-gated ion-channel ligand-binding domain"/>
    <property type="match status" value="1"/>
</dbReference>
<dbReference type="InterPro" id="IPR036734">
    <property type="entry name" value="Neur_chan_lig-bd_sf"/>
</dbReference>
<dbReference type="InterPro" id="IPR036719">
    <property type="entry name" value="Neuro-gated_channel_TM_sf"/>
</dbReference>
<dbReference type="GO" id="GO:0004888">
    <property type="term" value="F:transmembrane signaling receptor activity"/>
    <property type="evidence" value="ECO:0007669"/>
    <property type="project" value="InterPro"/>
</dbReference>
<evidence type="ECO:0000256" key="6">
    <source>
        <dbReference type="ARBA" id="ARBA00023018"/>
    </source>
</evidence>
<feature type="chain" id="PRO_5022248513" evidence="20">
    <location>
        <begin position="19"/>
        <end position="461"/>
    </location>
</feature>
<dbReference type="InterPro" id="IPR006029">
    <property type="entry name" value="Neurotrans-gated_channel_TM"/>
</dbReference>
<dbReference type="InterPro" id="IPR038050">
    <property type="entry name" value="Neuro_actylchol_rec"/>
</dbReference>
<evidence type="ECO:0000256" key="5">
    <source>
        <dbReference type="ARBA" id="ARBA00022989"/>
    </source>
</evidence>
<keyword evidence="24" id="KW-1185">Reference proteome</keyword>
<protein>
    <submittedName>
        <fullName evidence="23">5-hydroxytryptamine receptor 3E-like</fullName>
    </submittedName>
</protein>
<dbReference type="OMA" id="WKCAGIT"/>
<dbReference type="InterPro" id="IPR006201">
    <property type="entry name" value="Neur_channel"/>
</dbReference>
<evidence type="ECO:0000256" key="1">
    <source>
        <dbReference type="ARBA" id="ARBA00022448"/>
    </source>
</evidence>
<accession>A0A3Q2FW78</accession>
<evidence type="ECO:0000256" key="19">
    <source>
        <dbReference type="ARBA" id="ARBA00037540"/>
    </source>
</evidence>
<dbReference type="GO" id="GO:0045211">
    <property type="term" value="C:postsynaptic membrane"/>
    <property type="evidence" value="ECO:0007669"/>
    <property type="project" value="UniProtKB-SubCell"/>
</dbReference>
<comment type="function">
    <text evidence="19">Forms serotonin (5-hydroxytryptamine/5-HT3)-activated cation-selective channel complexes, which when activated cause fast, depolarizing responses in neurons.</text>
</comment>
<evidence type="ECO:0000256" key="10">
    <source>
        <dbReference type="ARBA" id="ARBA00023170"/>
    </source>
</evidence>
<comment type="subcellular location">
    <subcellularLocation>
        <location evidence="15">Postsynaptic cell membrane</location>
        <topology evidence="15">Multi-pass membrane protein</topology>
    </subcellularLocation>
</comment>
<evidence type="ECO:0000256" key="20">
    <source>
        <dbReference type="RuleBase" id="RU000687"/>
    </source>
</evidence>
<dbReference type="GeneID" id="107097572"/>
<dbReference type="RefSeq" id="XP_015250247.1">
    <property type="nucleotide sequence ID" value="XM_015394761.1"/>
</dbReference>
<evidence type="ECO:0000256" key="18">
    <source>
        <dbReference type="ARBA" id="ARBA00036634"/>
    </source>
</evidence>
<dbReference type="CDD" id="cd19063">
    <property type="entry name" value="LGIC_TM_5-HT3"/>
    <property type="match status" value="1"/>
</dbReference>
<dbReference type="PRINTS" id="PR00252">
    <property type="entry name" value="NRIONCHANNEL"/>
</dbReference>
<dbReference type="InterPro" id="IPR049944">
    <property type="entry name" value="LGIC_TM_5-HT3"/>
</dbReference>
<evidence type="ECO:0000259" key="21">
    <source>
        <dbReference type="Pfam" id="PF02931"/>
    </source>
</evidence>
<dbReference type="GeneTree" id="ENSGT00940000164924"/>
<name>A0A3Q2FW78_CYPVA</name>
<dbReference type="SUPFAM" id="SSF63712">
    <property type="entry name" value="Nicotinic receptor ligand binding domain-like"/>
    <property type="match status" value="1"/>
</dbReference>
<evidence type="ECO:0000256" key="3">
    <source>
        <dbReference type="ARBA" id="ARBA00022692"/>
    </source>
</evidence>
<evidence type="ECO:0000313" key="23">
    <source>
        <dbReference type="Ensembl" id="ENSCVAP00000011965.1"/>
    </source>
</evidence>
<dbReference type="PROSITE" id="PS00236">
    <property type="entry name" value="NEUROTR_ION_CHANNEL"/>
    <property type="match status" value="1"/>
</dbReference>
<dbReference type="Ensembl" id="ENSCVAT00000030132.1">
    <property type="protein sequence ID" value="ENSCVAP00000011965.1"/>
    <property type="gene ID" value="ENSCVAG00000014323.1"/>
</dbReference>
<evidence type="ECO:0000313" key="24">
    <source>
        <dbReference type="Proteomes" id="UP000265020"/>
    </source>
</evidence>
<keyword evidence="7 20" id="KW-0406">Ion transport</keyword>
<comment type="catalytic activity">
    <reaction evidence="17">
        <text>Na(+)(in) = Na(+)(out)</text>
        <dbReference type="Rhea" id="RHEA:34963"/>
        <dbReference type="ChEBI" id="CHEBI:29101"/>
    </reaction>
</comment>
<dbReference type="Pfam" id="PF02932">
    <property type="entry name" value="Neur_chan_memb"/>
    <property type="match status" value="1"/>
</dbReference>